<accession>A0A6V7XVJ5</accession>
<evidence type="ECO:0000256" key="1">
    <source>
        <dbReference type="ARBA" id="ARBA00022441"/>
    </source>
</evidence>
<comment type="caution">
    <text evidence="4">The sequence shown here is derived from an EMBL/GenBank/DDBJ whole genome shotgun (WGS) entry which is preliminary data.</text>
</comment>
<reference evidence="4 5" key="1">
    <citation type="submission" date="2020-08" db="EMBL/GenBank/DDBJ databases">
        <authorList>
            <person name="Koutsovoulos G."/>
            <person name="Danchin GJ E."/>
        </authorList>
    </citation>
    <scope>NUCLEOTIDE SEQUENCE [LARGE SCALE GENOMIC DNA]</scope>
</reference>
<proteinExistence type="predicted"/>
<dbReference type="OrthoDB" id="432528at2759"/>
<evidence type="ECO:0000256" key="3">
    <source>
        <dbReference type="SAM" id="MobiDB-lite"/>
    </source>
</evidence>
<gene>
    <name evidence="4" type="ORF">MENT_LOCUS57007</name>
</gene>
<dbReference type="EMBL" id="CAJEWN010002367">
    <property type="protein sequence ID" value="CAD2203324.1"/>
    <property type="molecule type" value="Genomic_DNA"/>
</dbReference>
<evidence type="ECO:0000313" key="5">
    <source>
        <dbReference type="Proteomes" id="UP000580250"/>
    </source>
</evidence>
<evidence type="ECO:0000313" key="4">
    <source>
        <dbReference type="EMBL" id="CAD2203324.1"/>
    </source>
</evidence>
<dbReference type="InterPro" id="IPR015915">
    <property type="entry name" value="Kelch-typ_b-propeller"/>
</dbReference>
<name>A0A6V7XVJ5_MELEN</name>
<dbReference type="PANTHER" id="PTHR46228:SF2">
    <property type="entry name" value="KELCH REPEAT PROTEIN (AFU_ORTHOLOGUE AFUA_4G14350)"/>
    <property type="match status" value="1"/>
</dbReference>
<dbReference type="AlphaFoldDB" id="A0A6V7XVJ5"/>
<dbReference type="SUPFAM" id="SSF117281">
    <property type="entry name" value="Kelch motif"/>
    <property type="match status" value="1"/>
</dbReference>
<keyword evidence="1" id="KW-0880">Kelch repeat</keyword>
<dbReference type="Gene3D" id="2.120.10.80">
    <property type="entry name" value="Kelch-type beta propeller"/>
    <property type="match status" value="2"/>
</dbReference>
<dbReference type="Proteomes" id="UP000580250">
    <property type="component" value="Unassembled WGS sequence"/>
</dbReference>
<keyword evidence="2" id="KW-0677">Repeat</keyword>
<sequence length="608" mass="69601">MNNIRSLLSNSSSTIPLNLEVETTDSLTAVAGHICVSYRGCLICWGGYCFDEREINYRETNWLYILPYILCGEKNNIWIKIQCETNLQLRPNSGATAGVHKDILYIFGGCLFDEIHRRLTNTSTLLAIDLRTGVLSPKSIPQNGKMPTPRDKTSSWIVDDKFFHFGGYGMSWYRLGHGSNQQYFFQPQYFCDDDMGTCWNNQLIYYDLIKECWVEKEQGGTRPSARAAAACAHAEEINQVFIFGGRHNQSRLNDLYCLDLGSFVWTQLDAFVDGLSDWLPIGRSWCSMTLLNRQRKILCYGGLCSRGQSLCDLWELDINELYNQKIQQQKQLKSYIKQQNTDDKKHFWRQIPPLEHRLPSRLWHCSVLMGEEAILIYGGMNEAPSRESPFVHTLLVYRISPPSLRQLALNALASLIVERWIAQTTTTKVDNNNKSNLHLTCSTSKSSHQNCILSSHNNNNHQQPFLDLQTFADSIYFSHLPNSLHSHLRVLLCIRRRSKALKYNNGGGNTPRDSSPSHFWHPSPVPQNFHLLNLDGIVGDESDLSDVGDDGEQRHRRNPRNFPPLSPMSQKRALADELLKLICENGGKNCTKNKLPFLQRFFNNFDLK</sequence>
<feature type="region of interest" description="Disordered" evidence="3">
    <location>
        <begin position="543"/>
        <end position="569"/>
    </location>
</feature>
<evidence type="ECO:0000256" key="2">
    <source>
        <dbReference type="ARBA" id="ARBA00022737"/>
    </source>
</evidence>
<dbReference type="PANTHER" id="PTHR46228">
    <property type="entry name" value="KELCH DOMAIN-CONTAINING PROTEIN"/>
    <property type="match status" value="1"/>
</dbReference>
<protein>
    <submittedName>
        <fullName evidence="4">Uncharacterized protein</fullName>
    </submittedName>
</protein>
<dbReference type="Pfam" id="PF24681">
    <property type="entry name" value="Kelch_KLHDC2_KLHL20_DRC7"/>
    <property type="match status" value="2"/>
</dbReference>
<organism evidence="4 5">
    <name type="scientific">Meloidogyne enterolobii</name>
    <name type="common">Root-knot nematode worm</name>
    <name type="synonym">Meloidogyne mayaguensis</name>
    <dbReference type="NCBI Taxonomy" id="390850"/>
    <lineage>
        <taxon>Eukaryota</taxon>
        <taxon>Metazoa</taxon>
        <taxon>Ecdysozoa</taxon>
        <taxon>Nematoda</taxon>
        <taxon>Chromadorea</taxon>
        <taxon>Rhabditida</taxon>
        <taxon>Tylenchina</taxon>
        <taxon>Tylenchomorpha</taxon>
        <taxon>Tylenchoidea</taxon>
        <taxon>Meloidogynidae</taxon>
        <taxon>Meloidogyninae</taxon>
        <taxon>Meloidogyne</taxon>
    </lineage>
</organism>